<evidence type="ECO:0000313" key="2">
    <source>
        <dbReference type="EMBL" id="QVK21989.1"/>
    </source>
</evidence>
<sequence length="462" mass="50740">MPLIADPQQQIKDPSVALAIIIDSSGSMEGEPISLAKKIARLAVRKLQPSDQIGIVEFYGNKQWAVPMQPVAKSADIERAIGRIQASGSTVLYPAIEEAYYGLKQAKTRFKHMLVISDAGVEEENYQQLLRAISQDGINVSTLLVGGSGMGEDKMQELANWGQGRFYVINDEFSLVELDFHLPQPQPQANRQAGQFDVRNSAPQNLQLPAINGYSKTKLQTDARLLLSVANGATAQPTPFYASWPVGRGEIAALSSALFGPGLQNWQQWDGYGSWLATQIRQVAHTSAAFSSLINRNGDELTLWLKRNTALPDNNSAMLTLMPKGESTQYLTAPVVAEQVAPAWYRAQFSYPHASNLYLEIANDKQPWYVTDIAASDRLAESEVPLSKQMPLAYIAAATGGVFLPAQADIASLPKLAESETNWQAVAMTRWLVLLALLLYLFEVLLRRWPLAARQSGVRKSA</sequence>
<feature type="domain" description="VWFA" evidence="1">
    <location>
        <begin position="17"/>
        <end position="182"/>
    </location>
</feature>
<dbReference type="InterPro" id="IPR036465">
    <property type="entry name" value="vWFA_dom_sf"/>
</dbReference>
<dbReference type="PANTHER" id="PTHR37947:SF2">
    <property type="entry name" value="VON WILLEBRAND FACTOR TYPE A"/>
    <property type="match status" value="1"/>
</dbReference>
<name>A0ABX8DAV6_9GAMM</name>
<evidence type="ECO:0000313" key="3">
    <source>
        <dbReference type="Proteomes" id="UP000676428"/>
    </source>
</evidence>
<reference evidence="2 3" key="1">
    <citation type="journal article" date="2012" name="Int. J. Syst. Evol. Microbiol.">
        <title>Shewanella dokdonensis sp. nov., isolated from seawater.</title>
        <authorList>
            <person name="Sung H.R."/>
            <person name="Yoon J.H."/>
            <person name="Ghim S.Y."/>
        </authorList>
    </citation>
    <scope>NUCLEOTIDE SEQUENCE [LARGE SCALE GENOMIC DNA]</scope>
    <source>
        <strain evidence="2 3">DSM 23626</strain>
    </source>
</reference>
<dbReference type="Pfam" id="PF00092">
    <property type="entry name" value="VWA"/>
    <property type="match status" value="1"/>
</dbReference>
<dbReference type="EMBL" id="CP074572">
    <property type="protein sequence ID" value="QVK21989.1"/>
    <property type="molecule type" value="Genomic_DNA"/>
</dbReference>
<evidence type="ECO:0000259" key="1">
    <source>
        <dbReference type="PROSITE" id="PS50234"/>
    </source>
</evidence>
<accession>A0ABX8DAV6</accession>
<dbReference type="Gene3D" id="3.40.50.410">
    <property type="entry name" value="von Willebrand factor, type A domain"/>
    <property type="match status" value="1"/>
</dbReference>
<dbReference type="SMART" id="SM00327">
    <property type="entry name" value="VWA"/>
    <property type="match status" value="1"/>
</dbReference>
<protein>
    <submittedName>
        <fullName evidence="2">VWA domain-containing protein</fullName>
    </submittedName>
</protein>
<dbReference type="InterPro" id="IPR002035">
    <property type="entry name" value="VWF_A"/>
</dbReference>
<dbReference type="Proteomes" id="UP000676428">
    <property type="component" value="Chromosome"/>
</dbReference>
<dbReference type="SUPFAM" id="SSF53300">
    <property type="entry name" value="vWA-like"/>
    <property type="match status" value="1"/>
</dbReference>
<dbReference type="RefSeq" id="WP_213680649.1">
    <property type="nucleotide sequence ID" value="NZ_CP074572.1"/>
</dbReference>
<dbReference type="PANTHER" id="PTHR37947">
    <property type="entry name" value="BLL2462 PROTEIN"/>
    <property type="match status" value="1"/>
</dbReference>
<keyword evidence="3" id="KW-1185">Reference proteome</keyword>
<gene>
    <name evidence="2" type="ORF">KHX94_10855</name>
</gene>
<proteinExistence type="predicted"/>
<dbReference type="PROSITE" id="PS50234">
    <property type="entry name" value="VWFA"/>
    <property type="match status" value="1"/>
</dbReference>
<organism evidence="2 3">
    <name type="scientific">Shewanella dokdonensis</name>
    <dbReference type="NCBI Taxonomy" id="712036"/>
    <lineage>
        <taxon>Bacteria</taxon>
        <taxon>Pseudomonadati</taxon>
        <taxon>Pseudomonadota</taxon>
        <taxon>Gammaproteobacteria</taxon>
        <taxon>Alteromonadales</taxon>
        <taxon>Shewanellaceae</taxon>
        <taxon>Shewanella</taxon>
    </lineage>
</organism>